<keyword evidence="2" id="KW-0456">Lyase</keyword>
<dbReference type="PANTHER" id="PTHR28004:SF2">
    <property type="entry name" value="D-SERINE DEHYDRATASE"/>
    <property type="match status" value="1"/>
</dbReference>
<evidence type="ECO:0000256" key="1">
    <source>
        <dbReference type="ARBA" id="ARBA00005323"/>
    </source>
</evidence>
<reference evidence="4" key="1">
    <citation type="submission" date="2019-11" db="EMBL/GenBank/DDBJ databases">
        <title>Microbial mats filling the niche in hypersaline microbial mats.</title>
        <authorList>
            <person name="Wong H.L."/>
            <person name="Macleod F.I."/>
            <person name="White R.A. III"/>
            <person name="Burns B.P."/>
        </authorList>
    </citation>
    <scope>NUCLEOTIDE SEQUENCE</scope>
    <source>
        <strain evidence="4">Rbin_158</strain>
    </source>
</reference>
<dbReference type="SUPFAM" id="SSF51419">
    <property type="entry name" value="PLP-binding barrel"/>
    <property type="match status" value="1"/>
</dbReference>
<evidence type="ECO:0000256" key="2">
    <source>
        <dbReference type="ARBA" id="ARBA00023239"/>
    </source>
</evidence>
<proteinExistence type="inferred from homology"/>
<dbReference type="Pfam" id="PF01168">
    <property type="entry name" value="Ala_racemase_N"/>
    <property type="match status" value="1"/>
</dbReference>
<dbReference type="SMART" id="SM01119">
    <property type="entry name" value="D-ser_dehydrat"/>
    <property type="match status" value="1"/>
</dbReference>
<evidence type="ECO:0000313" key="5">
    <source>
        <dbReference type="Proteomes" id="UP000649604"/>
    </source>
</evidence>
<feature type="domain" description="D-serine dehydratase-like" evidence="3">
    <location>
        <begin position="249"/>
        <end position="361"/>
    </location>
</feature>
<dbReference type="GO" id="GO:0008721">
    <property type="term" value="F:D-serine ammonia-lyase activity"/>
    <property type="evidence" value="ECO:0007669"/>
    <property type="project" value="TreeGrafter"/>
</dbReference>
<organism evidence="4 5">
    <name type="scientific">candidate division KSB3 bacterium</name>
    <dbReference type="NCBI Taxonomy" id="2044937"/>
    <lineage>
        <taxon>Bacteria</taxon>
        <taxon>candidate division KSB3</taxon>
    </lineage>
</organism>
<dbReference type="GO" id="GO:0036088">
    <property type="term" value="P:D-serine catabolic process"/>
    <property type="evidence" value="ECO:0007669"/>
    <property type="project" value="TreeGrafter"/>
</dbReference>
<name>A0A9D5K0D9_9BACT</name>
<dbReference type="InterPro" id="IPR026956">
    <property type="entry name" value="D-ser_dehydrat-like_dom"/>
</dbReference>
<dbReference type="Gene3D" id="3.20.20.10">
    <property type="entry name" value="Alanine racemase"/>
    <property type="match status" value="1"/>
</dbReference>
<comment type="similarity">
    <text evidence="1">Belongs to the DSD1 family.</text>
</comment>
<dbReference type="InterPro" id="IPR051466">
    <property type="entry name" value="D-amino_acid_metab_enzyme"/>
</dbReference>
<evidence type="ECO:0000313" key="4">
    <source>
        <dbReference type="EMBL" id="MBD3327335.1"/>
    </source>
</evidence>
<dbReference type="Gene3D" id="2.40.37.20">
    <property type="entry name" value="D-serine dehydratase-like domain"/>
    <property type="match status" value="1"/>
</dbReference>
<gene>
    <name evidence="4" type="ORF">GF339_22305</name>
</gene>
<protein>
    <submittedName>
        <fullName evidence="4">Alanine racemase</fullName>
    </submittedName>
</protein>
<dbReference type="InterPro" id="IPR042208">
    <property type="entry name" value="D-ser_dehydrat-like_sf"/>
</dbReference>
<dbReference type="InterPro" id="IPR029066">
    <property type="entry name" value="PLP-binding_barrel"/>
</dbReference>
<dbReference type="InterPro" id="IPR001608">
    <property type="entry name" value="Ala_racemase_N"/>
</dbReference>
<dbReference type="Pfam" id="PF14031">
    <property type="entry name" value="D-ser_dehydrat"/>
    <property type="match status" value="1"/>
</dbReference>
<dbReference type="Proteomes" id="UP000649604">
    <property type="component" value="Unassembled WGS sequence"/>
</dbReference>
<dbReference type="EMBL" id="WJJP01000723">
    <property type="protein sequence ID" value="MBD3327335.1"/>
    <property type="molecule type" value="Genomic_DNA"/>
</dbReference>
<dbReference type="AlphaFoldDB" id="A0A9D5K0D9"/>
<accession>A0A9D5K0D9</accession>
<sequence length="371" mass="41483">MNITKPTLLLDKPRAIRNIDNMVSKATRSRVRFRPHFKTHQSAQIGEWFRERGVEAITVSSVDMAEYFARHEWRDITIAFPVNLRELDKINALAQTITLHLLVESLDSLRVLQQSLTHPVHLWIKIDTGYHRTGVLWDDVDEILTLTQAISTSERLTFAGILAHAGHTYAARSPERVQEIYRETVSRMQALRQHLSAQGITPCAISIGDTPTCSIVDDLSDVDEIRPGNFVFYDLTQRHVGACTEDQIAVAVACPVVAKHPERQEIVIYGGAVHLSKESLTLPIRGNDATPVFGYIAFPEQTGWGPSLPQTYVAKLSQEHGIIKTTDPTVFNQVQIGDVLIVLPIHSCLTANLLRKYHTLDGESIALADFT</sequence>
<comment type="caution">
    <text evidence="4">The sequence shown here is derived from an EMBL/GenBank/DDBJ whole genome shotgun (WGS) entry which is preliminary data.</text>
</comment>
<evidence type="ECO:0000259" key="3">
    <source>
        <dbReference type="SMART" id="SM01119"/>
    </source>
</evidence>
<dbReference type="PANTHER" id="PTHR28004">
    <property type="entry name" value="ZGC:162816-RELATED"/>
    <property type="match status" value="1"/>
</dbReference>